<evidence type="ECO:0000313" key="2">
    <source>
        <dbReference type="EMBL" id="CAJ1403422.1"/>
    </source>
</evidence>
<accession>A0AA36JD46</accession>
<proteinExistence type="predicted"/>
<organism evidence="2 3">
    <name type="scientific">Effrenium voratum</name>
    <dbReference type="NCBI Taxonomy" id="2562239"/>
    <lineage>
        <taxon>Eukaryota</taxon>
        <taxon>Sar</taxon>
        <taxon>Alveolata</taxon>
        <taxon>Dinophyceae</taxon>
        <taxon>Suessiales</taxon>
        <taxon>Symbiodiniaceae</taxon>
        <taxon>Effrenium</taxon>
    </lineage>
</organism>
<evidence type="ECO:0000256" key="1">
    <source>
        <dbReference type="SAM" id="MobiDB-lite"/>
    </source>
</evidence>
<reference evidence="2" key="1">
    <citation type="submission" date="2023-08" db="EMBL/GenBank/DDBJ databases">
        <authorList>
            <person name="Chen Y."/>
            <person name="Shah S."/>
            <person name="Dougan E. K."/>
            <person name="Thang M."/>
            <person name="Chan C."/>
        </authorList>
    </citation>
    <scope>NUCLEOTIDE SEQUENCE</scope>
</reference>
<comment type="caution">
    <text evidence="2">The sequence shown here is derived from an EMBL/GenBank/DDBJ whole genome shotgun (WGS) entry which is preliminary data.</text>
</comment>
<dbReference type="Proteomes" id="UP001178507">
    <property type="component" value="Unassembled WGS sequence"/>
</dbReference>
<evidence type="ECO:0000313" key="3">
    <source>
        <dbReference type="Proteomes" id="UP001178507"/>
    </source>
</evidence>
<dbReference type="AlphaFoldDB" id="A0AA36JD46"/>
<name>A0AA36JD46_9DINO</name>
<gene>
    <name evidence="2" type="ORF">EVOR1521_LOCUS26096</name>
</gene>
<feature type="non-terminal residue" evidence="2">
    <location>
        <position position="1"/>
    </location>
</feature>
<feature type="region of interest" description="Disordered" evidence="1">
    <location>
        <begin position="1"/>
        <end position="30"/>
    </location>
</feature>
<protein>
    <submittedName>
        <fullName evidence="2">Uncharacterized protein</fullName>
    </submittedName>
</protein>
<keyword evidence="3" id="KW-1185">Reference proteome</keyword>
<feature type="non-terminal residue" evidence="2">
    <location>
        <position position="138"/>
    </location>
</feature>
<dbReference type="EMBL" id="CAUJNA010003494">
    <property type="protein sequence ID" value="CAJ1403422.1"/>
    <property type="molecule type" value="Genomic_DNA"/>
</dbReference>
<sequence length="138" mass="14410">GAQGTQPRLVSAGRDEGGPAAQHPVPGPRLRAAPHLLRQGAGCRPPRRGGHWHGVRSGYCMDGAPDGGGLQPSPLPQQCQVQLRLLLLPALAAARSGGQASAGRLQIRGWWHQLHLENRFPGGPRTPGVPRGAECGDA</sequence>